<dbReference type="Pfam" id="PF03466">
    <property type="entry name" value="LysR_substrate"/>
    <property type="match status" value="1"/>
</dbReference>
<evidence type="ECO:0000256" key="1">
    <source>
        <dbReference type="ARBA" id="ARBA00009437"/>
    </source>
</evidence>
<accession>A0A838BIL2</accession>
<evidence type="ECO:0000256" key="3">
    <source>
        <dbReference type="ARBA" id="ARBA00023125"/>
    </source>
</evidence>
<dbReference type="GO" id="GO:0006351">
    <property type="term" value="P:DNA-templated transcription"/>
    <property type="evidence" value="ECO:0007669"/>
    <property type="project" value="TreeGrafter"/>
</dbReference>
<dbReference type="Proteomes" id="UP000572984">
    <property type="component" value="Unassembled WGS sequence"/>
</dbReference>
<dbReference type="InterPro" id="IPR036390">
    <property type="entry name" value="WH_DNA-bd_sf"/>
</dbReference>
<dbReference type="PANTHER" id="PTHR30537:SF79">
    <property type="entry name" value="TRANSCRIPTIONAL REGULATOR-RELATED"/>
    <property type="match status" value="1"/>
</dbReference>
<evidence type="ECO:0000313" key="6">
    <source>
        <dbReference type="EMBL" id="MBA1155414.1"/>
    </source>
</evidence>
<comment type="caution">
    <text evidence="6">The sequence shown here is derived from an EMBL/GenBank/DDBJ whole genome shotgun (WGS) entry which is preliminary data.</text>
</comment>
<keyword evidence="2" id="KW-0805">Transcription regulation</keyword>
<evidence type="ECO:0000256" key="2">
    <source>
        <dbReference type="ARBA" id="ARBA00023015"/>
    </source>
</evidence>
<protein>
    <submittedName>
        <fullName evidence="6">LysR family transcriptional regulator</fullName>
    </submittedName>
</protein>
<dbReference type="EMBL" id="JACDXJ010000001">
    <property type="protein sequence ID" value="MBA1155414.1"/>
    <property type="molecule type" value="Genomic_DNA"/>
</dbReference>
<dbReference type="Gene3D" id="1.10.10.10">
    <property type="entry name" value="Winged helix-like DNA-binding domain superfamily/Winged helix DNA-binding domain"/>
    <property type="match status" value="1"/>
</dbReference>
<dbReference type="PROSITE" id="PS50931">
    <property type="entry name" value="HTH_LYSR"/>
    <property type="match status" value="1"/>
</dbReference>
<reference evidence="6 7" key="1">
    <citation type="submission" date="2020-07" db="EMBL/GenBank/DDBJ databases">
        <title>Draft genome and description of Microvirga mediterraneensis Marseille-Q2068 sp. nov.</title>
        <authorList>
            <person name="Boxberger M."/>
        </authorList>
    </citation>
    <scope>NUCLEOTIDE SEQUENCE [LARGE SCALE GENOMIC DNA]</scope>
    <source>
        <strain evidence="6 7">Marseille-Q2068</strain>
    </source>
</reference>
<keyword evidence="4" id="KW-0804">Transcription</keyword>
<feature type="domain" description="HTH lysR-type" evidence="5">
    <location>
        <begin position="4"/>
        <end position="61"/>
    </location>
</feature>
<dbReference type="InterPro" id="IPR000847">
    <property type="entry name" value="LysR_HTH_N"/>
</dbReference>
<dbReference type="InterPro" id="IPR058163">
    <property type="entry name" value="LysR-type_TF_proteobact-type"/>
</dbReference>
<dbReference type="RefSeq" id="WP_181051056.1">
    <property type="nucleotide sequence ID" value="NZ_JACDXJ010000001.1"/>
</dbReference>
<dbReference type="PANTHER" id="PTHR30537">
    <property type="entry name" value="HTH-TYPE TRANSCRIPTIONAL REGULATOR"/>
    <property type="match status" value="1"/>
</dbReference>
<evidence type="ECO:0000259" key="5">
    <source>
        <dbReference type="PROSITE" id="PS50931"/>
    </source>
</evidence>
<gene>
    <name evidence="6" type="ORF">H0S73_04610</name>
</gene>
<dbReference type="InterPro" id="IPR005119">
    <property type="entry name" value="LysR_subst-bd"/>
</dbReference>
<dbReference type="Gene3D" id="3.40.190.10">
    <property type="entry name" value="Periplasmic binding protein-like II"/>
    <property type="match status" value="2"/>
</dbReference>
<dbReference type="Pfam" id="PF00126">
    <property type="entry name" value="HTH_1"/>
    <property type="match status" value="1"/>
</dbReference>
<comment type="similarity">
    <text evidence="1">Belongs to the LysR transcriptional regulatory family.</text>
</comment>
<keyword evidence="7" id="KW-1185">Reference proteome</keyword>
<dbReference type="CDD" id="cd08432">
    <property type="entry name" value="PBP2_GcdR_TrpI_HvrB_AmpR_like"/>
    <property type="match status" value="1"/>
</dbReference>
<name>A0A838BIL2_9HYPH</name>
<dbReference type="SUPFAM" id="SSF53850">
    <property type="entry name" value="Periplasmic binding protein-like II"/>
    <property type="match status" value="1"/>
</dbReference>
<keyword evidence="3" id="KW-0238">DNA-binding</keyword>
<dbReference type="GO" id="GO:0043565">
    <property type="term" value="F:sequence-specific DNA binding"/>
    <property type="evidence" value="ECO:0007669"/>
    <property type="project" value="TreeGrafter"/>
</dbReference>
<sequence length="311" mass="34123">MRLPSLAALRAFEAVGRTGSIRAAGEELAISPTVVSRHIQNLQADLGVTLMEHKGRGVILTQAGAQYHGQVRQAFDLLRQATQGTKTTGRKSLTIWCIPGLATVKLLARLPELEAQLGGGDIPLQPPLSRPDFSRGDADAEIVYLDNPPRQGDLRAERLSHPRVFPVASPALLARFPDITSPLDLLRLPLIHEDSTDQWEFWLRHAGVTHIPILQGPRLWHAHLAIEAAKIGQGIAIANALLVEDDVRLGRLVEVLPSEVYLGSYYLVAPRNRWSSRPIQMLFDWLVQVLQPGRTMIAASGAAIMTKEADC</sequence>
<evidence type="ECO:0000256" key="4">
    <source>
        <dbReference type="ARBA" id="ARBA00023163"/>
    </source>
</evidence>
<organism evidence="6 7">
    <name type="scientific">Microvirga mediterraneensis</name>
    <dbReference type="NCBI Taxonomy" id="2754695"/>
    <lineage>
        <taxon>Bacteria</taxon>
        <taxon>Pseudomonadati</taxon>
        <taxon>Pseudomonadota</taxon>
        <taxon>Alphaproteobacteria</taxon>
        <taxon>Hyphomicrobiales</taxon>
        <taxon>Methylobacteriaceae</taxon>
        <taxon>Microvirga</taxon>
    </lineage>
</organism>
<dbReference type="InterPro" id="IPR036388">
    <property type="entry name" value="WH-like_DNA-bd_sf"/>
</dbReference>
<dbReference type="SUPFAM" id="SSF46785">
    <property type="entry name" value="Winged helix' DNA-binding domain"/>
    <property type="match status" value="1"/>
</dbReference>
<dbReference type="GO" id="GO:0003700">
    <property type="term" value="F:DNA-binding transcription factor activity"/>
    <property type="evidence" value="ECO:0007669"/>
    <property type="project" value="InterPro"/>
</dbReference>
<evidence type="ECO:0000313" key="7">
    <source>
        <dbReference type="Proteomes" id="UP000572984"/>
    </source>
</evidence>
<dbReference type="AlphaFoldDB" id="A0A838BIL2"/>
<proteinExistence type="inferred from homology"/>